<comment type="similarity">
    <text evidence="5">Belongs to the protein N5-glutamine methyltransferase family. PrmC subfamily.</text>
</comment>
<dbReference type="EC" id="2.1.1.297" evidence="5"/>
<gene>
    <name evidence="5 8" type="primary">prmC</name>
    <name evidence="8" type="ORF">OMP39_02420</name>
</gene>
<dbReference type="HAMAP" id="MF_02126">
    <property type="entry name" value="RF_methyltr_PrmC"/>
    <property type="match status" value="1"/>
</dbReference>
<keyword evidence="2 5" id="KW-0808">Transferase</keyword>
<dbReference type="InterPro" id="IPR004556">
    <property type="entry name" value="HemK-like"/>
</dbReference>
<keyword evidence="9" id="KW-1185">Reference proteome</keyword>
<evidence type="ECO:0000256" key="4">
    <source>
        <dbReference type="ARBA" id="ARBA00048391"/>
    </source>
</evidence>
<evidence type="ECO:0000256" key="1">
    <source>
        <dbReference type="ARBA" id="ARBA00022603"/>
    </source>
</evidence>
<feature type="domain" description="Methyltransferase small" evidence="6">
    <location>
        <begin position="107"/>
        <end position="197"/>
    </location>
</feature>
<feature type="domain" description="Release factor glutamine methyltransferase N-terminal" evidence="7">
    <location>
        <begin position="11"/>
        <end position="77"/>
    </location>
</feature>
<feature type="binding site" evidence="5">
    <location>
        <begin position="123"/>
        <end position="127"/>
    </location>
    <ligand>
        <name>S-adenosyl-L-methionine</name>
        <dbReference type="ChEBI" id="CHEBI:59789"/>
    </ligand>
</feature>
<dbReference type="InterPro" id="IPR002052">
    <property type="entry name" value="DNA_methylase_N6_adenine_CS"/>
</dbReference>
<dbReference type="RefSeq" id="WP_264893220.1">
    <property type="nucleotide sequence ID" value="NZ_CP110257.1"/>
</dbReference>
<dbReference type="Gene3D" id="3.40.50.150">
    <property type="entry name" value="Vaccinia Virus protein VP39"/>
    <property type="match status" value="1"/>
</dbReference>
<dbReference type="CDD" id="cd02440">
    <property type="entry name" value="AdoMet_MTases"/>
    <property type="match status" value="1"/>
</dbReference>
<dbReference type="Proteomes" id="UP001163266">
    <property type="component" value="Chromosome"/>
</dbReference>
<comment type="catalytic activity">
    <reaction evidence="4 5">
        <text>L-glutaminyl-[peptide chain release factor] + S-adenosyl-L-methionine = N(5)-methyl-L-glutaminyl-[peptide chain release factor] + S-adenosyl-L-homocysteine + H(+)</text>
        <dbReference type="Rhea" id="RHEA:42896"/>
        <dbReference type="Rhea" id="RHEA-COMP:10271"/>
        <dbReference type="Rhea" id="RHEA-COMP:10272"/>
        <dbReference type="ChEBI" id="CHEBI:15378"/>
        <dbReference type="ChEBI" id="CHEBI:30011"/>
        <dbReference type="ChEBI" id="CHEBI:57856"/>
        <dbReference type="ChEBI" id="CHEBI:59789"/>
        <dbReference type="ChEBI" id="CHEBI:61891"/>
        <dbReference type="EC" id="2.1.1.297"/>
    </reaction>
</comment>
<dbReference type="PROSITE" id="PS00092">
    <property type="entry name" value="N6_MTASE"/>
    <property type="match status" value="1"/>
</dbReference>
<evidence type="ECO:0000256" key="5">
    <source>
        <dbReference type="HAMAP-Rule" id="MF_02126"/>
    </source>
</evidence>
<dbReference type="InterPro" id="IPR019874">
    <property type="entry name" value="RF_methyltr_PrmC"/>
</dbReference>
<keyword evidence="3 5" id="KW-0949">S-adenosyl-L-methionine</keyword>
<organism evidence="8 9">
    <name type="scientific">Caldimonas aquatica</name>
    <dbReference type="NCBI Taxonomy" id="376175"/>
    <lineage>
        <taxon>Bacteria</taxon>
        <taxon>Pseudomonadati</taxon>
        <taxon>Pseudomonadota</taxon>
        <taxon>Betaproteobacteria</taxon>
        <taxon>Burkholderiales</taxon>
        <taxon>Sphaerotilaceae</taxon>
        <taxon>Caldimonas</taxon>
    </lineage>
</organism>
<evidence type="ECO:0000259" key="7">
    <source>
        <dbReference type="Pfam" id="PF17827"/>
    </source>
</evidence>
<evidence type="ECO:0000313" key="8">
    <source>
        <dbReference type="EMBL" id="UZD55466.1"/>
    </source>
</evidence>
<dbReference type="InterPro" id="IPR050320">
    <property type="entry name" value="N5-glutamine_MTase"/>
</dbReference>
<dbReference type="InterPro" id="IPR029063">
    <property type="entry name" value="SAM-dependent_MTases_sf"/>
</dbReference>
<feature type="binding site" evidence="5">
    <location>
        <begin position="189"/>
        <end position="192"/>
    </location>
    <ligand>
        <name>substrate</name>
    </ligand>
</feature>
<dbReference type="GO" id="GO:0032259">
    <property type="term" value="P:methylation"/>
    <property type="evidence" value="ECO:0007669"/>
    <property type="project" value="UniProtKB-KW"/>
</dbReference>
<feature type="binding site" evidence="5">
    <location>
        <position position="146"/>
    </location>
    <ligand>
        <name>S-adenosyl-L-methionine</name>
        <dbReference type="ChEBI" id="CHEBI:59789"/>
    </ligand>
</feature>
<protein>
    <recommendedName>
        <fullName evidence="5">Release factor glutamine methyltransferase</fullName>
        <shortName evidence="5">RF MTase</shortName>
        <ecNumber evidence="5">2.1.1.297</ecNumber>
    </recommendedName>
    <alternativeName>
        <fullName evidence="5">N5-glutamine methyltransferase PrmC</fullName>
    </alternativeName>
    <alternativeName>
        <fullName evidence="5">Protein-(glutamine-N5) MTase PrmC</fullName>
    </alternativeName>
    <alternativeName>
        <fullName evidence="5">Protein-glutamine N-methyltransferase PrmC</fullName>
    </alternativeName>
</protein>
<dbReference type="PANTHER" id="PTHR18895:SF74">
    <property type="entry name" value="MTRF1L RELEASE FACTOR GLUTAMINE METHYLTRANSFERASE"/>
    <property type="match status" value="1"/>
</dbReference>
<dbReference type="InterPro" id="IPR007848">
    <property type="entry name" value="Small_mtfrase_dom"/>
</dbReference>
<name>A0ABY6MTY1_9BURK</name>
<dbReference type="InterPro" id="IPR040758">
    <property type="entry name" value="PrmC_N"/>
</dbReference>
<proteinExistence type="inferred from homology"/>
<comment type="function">
    <text evidence="5">Methylates the class 1 translation termination release factors RF1/PrfA and RF2/PrfB on the glutamine residue of the universally conserved GGQ motif.</text>
</comment>
<sequence>MNRTLAAAWQQAVQQSGLERLDAQLLLLHALGRDTGGGGRAWLLAHDADPLPADAARRYDTLVQRRARGEPLAYLVGWREFYGLRLEVNPDVLVPRPDTETLVEWALDCLPRPPAAPQVLDLGTGSGAIALALAHAAPHAHVTGTDCSGKALAVARRNAERLGLAVRWREGRWFEAVARDEVYDLIVSNPPYIAEGDPHLPALAHEPRSALAAGPHGLNDLATIVADARAHLRAGAWLLLEHGHDQAEAVQRLLREHDYADVATRSDLAGRPRCTGGRRP</sequence>
<dbReference type="EMBL" id="CP110257">
    <property type="protein sequence ID" value="UZD55466.1"/>
    <property type="molecule type" value="Genomic_DNA"/>
</dbReference>
<dbReference type="PANTHER" id="PTHR18895">
    <property type="entry name" value="HEMK METHYLTRANSFERASE"/>
    <property type="match status" value="1"/>
</dbReference>
<evidence type="ECO:0000259" key="6">
    <source>
        <dbReference type="Pfam" id="PF05175"/>
    </source>
</evidence>
<dbReference type="GO" id="GO:0102559">
    <property type="term" value="F:peptide chain release factor N(5)-glutamine methyltransferase activity"/>
    <property type="evidence" value="ECO:0007669"/>
    <property type="project" value="UniProtKB-EC"/>
</dbReference>
<dbReference type="NCBIfam" id="TIGR03534">
    <property type="entry name" value="RF_mod_PrmC"/>
    <property type="match status" value="1"/>
</dbReference>
<evidence type="ECO:0000256" key="3">
    <source>
        <dbReference type="ARBA" id="ARBA00022691"/>
    </source>
</evidence>
<evidence type="ECO:0000256" key="2">
    <source>
        <dbReference type="ARBA" id="ARBA00022679"/>
    </source>
</evidence>
<feature type="binding site" evidence="5">
    <location>
        <position position="189"/>
    </location>
    <ligand>
        <name>S-adenosyl-L-methionine</name>
        <dbReference type="ChEBI" id="CHEBI:59789"/>
    </ligand>
</feature>
<dbReference type="SUPFAM" id="SSF53335">
    <property type="entry name" value="S-adenosyl-L-methionine-dependent methyltransferases"/>
    <property type="match status" value="1"/>
</dbReference>
<dbReference type="Pfam" id="PF17827">
    <property type="entry name" value="PrmC_N"/>
    <property type="match status" value="1"/>
</dbReference>
<dbReference type="Pfam" id="PF05175">
    <property type="entry name" value="MTS"/>
    <property type="match status" value="1"/>
</dbReference>
<accession>A0ABY6MTY1</accession>
<reference evidence="8" key="1">
    <citation type="submission" date="2022-10" db="EMBL/GenBank/DDBJ databases">
        <title>Complete genome sequence of Schlegelella aquatica LMG 23380.</title>
        <authorList>
            <person name="Musilova J."/>
            <person name="Kourilova X."/>
            <person name="Bezdicek M."/>
            <person name="Hermankova K."/>
            <person name="Obruca S."/>
            <person name="Sedlar K."/>
        </authorList>
    </citation>
    <scope>NUCLEOTIDE SEQUENCE</scope>
    <source>
        <strain evidence="8">LMG 23380</strain>
    </source>
</reference>
<keyword evidence="1 5" id="KW-0489">Methyltransferase</keyword>
<evidence type="ECO:0000313" key="9">
    <source>
        <dbReference type="Proteomes" id="UP001163266"/>
    </source>
</evidence>
<dbReference type="Gene3D" id="1.10.8.10">
    <property type="entry name" value="DNA helicase RuvA subunit, C-terminal domain"/>
    <property type="match status" value="1"/>
</dbReference>
<feature type="binding site" evidence="5">
    <location>
        <position position="173"/>
    </location>
    <ligand>
        <name>S-adenosyl-L-methionine</name>
        <dbReference type="ChEBI" id="CHEBI:59789"/>
    </ligand>
</feature>
<dbReference type="NCBIfam" id="TIGR00536">
    <property type="entry name" value="hemK_fam"/>
    <property type="match status" value="1"/>
</dbReference>